<evidence type="ECO:0008006" key="3">
    <source>
        <dbReference type="Google" id="ProtNLM"/>
    </source>
</evidence>
<dbReference type="Gramene" id="ERM93702">
    <property type="protein sequence ID" value="ERM93702"/>
    <property type="gene ID" value="AMTR_s00004p00224910"/>
</dbReference>
<dbReference type="AlphaFoldDB" id="W1NDK8"/>
<evidence type="ECO:0000313" key="1">
    <source>
        <dbReference type="EMBL" id="ERM93702.1"/>
    </source>
</evidence>
<dbReference type="HOGENOM" id="CLU_095115_1_0_1"/>
<protein>
    <recommendedName>
        <fullName evidence="3">Myb/SANT-like domain-containing protein</fullName>
    </recommendedName>
</protein>
<organism evidence="1 2">
    <name type="scientific">Amborella trichopoda</name>
    <dbReference type="NCBI Taxonomy" id="13333"/>
    <lineage>
        <taxon>Eukaryota</taxon>
        <taxon>Viridiplantae</taxon>
        <taxon>Streptophyta</taxon>
        <taxon>Embryophyta</taxon>
        <taxon>Tracheophyta</taxon>
        <taxon>Spermatophyta</taxon>
        <taxon>Magnoliopsida</taxon>
        <taxon>Amborellales</taxon>
        <taxon>Amborellaceae</taxon>
        <taxon>Amborella</taxon>
    </lineage>
</organism>
<gene>
    <name evidence="1" type="ORF">AMTR_s00004p00224910</name>
</gene>
<reference evidence="2" key="1">
    <citation type="journal article" date="2013" name="Science">
        <title>The Amborella genome and the evolution of flowering plants.</title>
        <authorList>
            <consortium name="Amborella Genome Project"/>
        </authorList>
    </citation>
    <scope>NUCLEOTIDE SEQUENCE [LARGE SCALE GENOMIC DNA]</scope>
</reference>
<dbReference type="PANTHER" id="PTHR46929:SF33">
    <property type="entry name" value="L10-INTERACTING MYB DOMAIN-CONTAINING PROTEIN-LIKE ISOFORM X1"/>
    <property type="match status" value="1"/>
</dbReference>
<accession>W1NDK8</accession>
<evidence type="ECO:0000313" key="2">
    <source>
        <dbReference type="Proteomes" id="UP000017836"/>
    </source>
</evidence>
<dbReference type="PANTHER" id="PTHR46929">
    <property type="entry name" value="EXPRESSED PROTEIN"/>
    <property type="match status" value="1"/>
</dbReference>
<dbReference type="Proteomes" id="UP000017836">
    <property type="component" value="Unassembled WGS sequence"/>
</dbReference>
<dbReference type="EMBL" id="KI397628">
    <property type="protein sequence ID" value="ERM93702.1"/>
    <property type="molecule type" value="Genomic_DNA"/>
</dbReference>
<proteinExistence type="predicted"/>
<sequence length="149" mass="16866">MNVSGFGWDERRRIVTAQSAVWIDFLVENEWANKYQNKTLPEYSLLSKIYEGNTVDGTYKSIGGGITIEPERLETALSNDPPRRSPGNNNILVVDGPSKVRRDALKIVEDMWTVGEVDDNVFVMAARIFQDSTKAEMLLNLSDQRIQKT</sequence>
<name>W1NDK8_AMBTC</name>
<keyword evidence="2" id="KW-1185">Reference proteome</keyword>